<organism evidence="1">
    <name type="scientific">Pseudomonas aeruginosa</name>
    <dbReference type="NCBI Taxonomy" id="287"/>
    <lineage>
        <taxon>Bacteria</taxon>
        <taxon>Pseudomonadati</taxon>
        <taxon>Pseudomonadota</taxon>
        <taxon>Gammaproteobacteria</taxon>
        <taxon>Pseudomonadales</taxon>
        <taxon>Pseudomonadaceae</taxon>
        <taxon>Pseudomonas</taxon>
    </lineage>
</organism>
<protein>
    <recommendedName>
        <fullName evidence="2">O-antigen ligase domain-containing protein</fullName>
    </recommendedName>
</protein>
<dbReference type="RefSeq" id="WP_019727195.1">
    <property type="nucleotide sequence ID" value="NZ_CBDDSE010000001.1"/>
</dbReference>
<accession>A0A0P0AD15</accession>
<sequence length="386" mass="41968">MNRTKLPFSTAPYILFLLLFPGTILYYVATTNGLIPALITGYFGKTSAAALAILAPLYLWTTLRTGRIAVIDLTYFGFLLFFLCVVVLNSEEDSYIFTWHMVSIAQCAAVFLICKGASRVDRLPGLALKTAWIASSACILIFTVDGRFSLRELPSDVDKIPGYQTFALCYLLLSVVLVTGVRSLPTRCIAHAVAIACLYINGARSEFVAYALFAATYEFLSSKNKGLPILALIIVAAGSVATISSGIVEIPDSRVANLLDLQHDNSSNERSRIASEGLNKIMESPILGNYGKYEKGEYIHNILSAWNDLGLFGFLFILIISIGPAVKLGINIALGSAQTNREISAFSILAVTIVLLLVGKYFTYLLLPAALGLYSSSKLRIAQIEK</sequence>
<gene>
    <name evidence="1" type="ORF">CCBH4851_00189</name>
</gene>
<evidence type="ECO:0000313" key="1">
    <source>
        <dbReference type="EMBL" id="ALI58893.1"/>
    </source>
</evidence>
<evidence type="ECO:0008006" key="2">
    <source>
        <dbReference type="Google" id="ProtNLM"/>
    </source>
</evidence>
<reference evidence="1" key="1">
    <citation type="submission" date="2015-08" db="EMBL/GenBank/DDBJ databases">
        <title>Pseudomonas aeruginosa strain CCBH4851 chromosome region.</title>
        <authorList>
            <person name="Silveira M.C."/>
            <person name="Carvalho-Assef A.P.D."/>
            <person name="Albano R.M."/>
        </authorList>
    </citation>
    <scope>NUCLEOTIDE SEQUENCE</scope>
    <source>
        <strain evidence="1">CCBH4851</strain>
    </source>
</reference>
<dbReference type="AlphaFoldDB" id="A0A0P0AD15"/>
<dbReference type="EMBL" id="KT454971">
    <property type="protein sequence ID" value="ALI58893.1"/>
    <property type="molecule type" value="Genomic_DNA"/>
</dbReference>
<name>A0A0P0AD15_PSEAI</name>
<proteinExistence type="predicted"/>